<accession>A0AAN6YXH5</accession>
<protein>
    <submittedName>
        <fullName evidence="1">Uncharacterized protein</fullName>
    </submittedName>
</protein>
<dbReference type="EMBL" id="MU853332">
    <property type="protein sequence ID" value="KAK4117367.1"/>
    <property type="molecule type" value="Genomic_DNA"/>
</dbReference>
<sequence length="160" mass="17592">MRQTWAVLETSRLLVGFAAYEPYGLPAFTTDGGYLLFRLDCLPFQASILEAYAFRRWAFMGSSTAWGKGGQGGTTISTPVRGLHDQFGGSNFVWFLFSLSFFCPSWPFVADLHSHSVEALPCKIRGRLSRKPPIFLAVNSVSAGEQDALAGTVGEMREGR</sequence>
<organism evidence="1 2">
    <name type="scientific">Canariomyces notabilis</name>
    <dbReference type="NCBI Taxonomy" id="2074819"/>
    <lineage>
        <taxon>Eukaryota</taxon>
        <taxon>Fungi</taxon>
        <taxon>Dikarya</taxon>
        <taxon>Ascomycota</taxon>
        <taxon>Pezizomycotina</taxon>
        <taxon>Sordariomycetes</taxon>
        <taxon>Sordariomycetidae</taxon>
        <taxon>Sordariales</taxon>
        <taxon>Chaetomiaceae</taxon>
        <taxon>Canariomyces</taxon>
    </lineage>
</organism>
<keyword evidence="2" id="KW-1185">Reference proteome</keyword>
<dbReference type="GeneID" id="89933380"/>
<name>A0AAN6YXH5_9PEZI</name>
<dbReference type="Proteomes" id="UP001302812">
    <property type="component" value="Unassembled WGS sequence"/>
</dbReference>
<dbReference type="RefSeq" id="XP_064674937.1">
    <property type="nucleotide sequence ID" value="XM_064809257.1"/>
</dbReference>
<reference evidence="1" key="1">
    <citation type="journal article" date="2023" name="Mol. Phylogenet. Evol.">
        <title>Genome-scale phylogeny and comparative genomics of the fungal order Sordariales.</title>
        <authorList>
            <person name="Hensen N."/>
            <person name="Bonometti L."/>
            <person name="Westerberg I."/>
            <person name="Brannstrom I.O."/>
            <person name="Guillou S."/>
            <person name="Cros-Aarteil S."/>
            <person name="Calhoun S."/>
            <person name="Haridas S."/>
            <person name="Kuo A."/>
            <person name="Mondo S."/>
            <person name="Pangilinan J."/>
            <person name="Riley R."/>
            <person name="LaButti K."/>
            <person name="Andreopoulos B."/>
            <person name="Lipzen A."/>
            <person name="Chen C."/>
            <person name="Yan M."/>
            <person name="Daum C."/>
            <person name="Ng V."/>
            <person name="Clum A."/>
            <person name="Steindorff A."/>
            <person name="Ohm R.A."/>
            <person name="Martin F."/>
            <person name="Silar P."/>
            <person name="Natvig D.O."/>
            <person name="Lalanne C."/>
            <person name="Gautier V."/>
            <person name="Ament-Velasquez S.L."/>
            <person name="Kruys A."/>
            <person name="Hutchinson M.I."/>
            <person name="Powell A.J."/>
            <person name="Barry K."/>
            <person name="Miller A.N."/>
            <person name="Grigoriev I.V."/>
            <person name="Debuchy R."/>
            <person name="Gladieux P."/>
            <person name="Hiltunen Thoren M."/>
            <person name="Johannesson H."/>
        </authorList>
    </citation>
    <scope>NUCLEOTIDE SEQUENCE</scope>
    <source>
        <strain evidence="1">CBS 508.74</strain>
    </source>
</reference>
<gene>
    <name evidence="1" type="ORF">N656DRAFT_32699</name>
</gene>
<proteinExistence type="predicted"/>
<evidence type="ECO:0000313" key="2">
    <source>
        <dbReference type="Proteomes" id="UP001302812"/>
    </source>
</evidence>
<evidence type="ECO:0000313" key="1">
    <source>
        <dbReference type="EMBL" id="KAK4117367.1"/>
    </source>
</evidence>
<dbReference type="AlphaFoldDB" id="A0AAN6YXH5"/>
<reference evidence="1" key="2">
    <citation type="submission" date="2023-05" db="EMBL/GenBank/DDBJ databases">
        <authorList>
            <consortium name="Lawrence Berkeley National Laboratory"/>
            <person name="Steindorff A."/>
            <person name="Hensen N."/>
            <person name="Bonometti L."/>
            <person name="Westerberg I."/>
            <person name="Brannstrom I.O."/>
            <person name="Guillou S."/>
            <person name="Cros-Aarteil S."/>
            <person name="Calhoun S."/>
            <person name="Haridas S."/>
            <person name="Kuo A."/>
            <person name="Mondo S."/>
            <person name="Pangilinan J."/>
            <person name="Riley R."/>
            <person name="Labutti K."/>
            <person name="Andreopoulos B."/>
            <person name="Lipzen A."/>
            <person name="Chen C."/>
            <person name="Yanf M."/>
            <person name="Daum C."/>
            <person name="Ng V."/>
            <person name="Clum A."/>
            <person name="Ohm R."/>
            <person name="Martin F."/>
            <person name="Silar P."/>
            <person name="Natvig D."/>
            <person name="Lalanne C."/>
            <person name="Gautier V."/>
            <person name="Ament-Velasquez S.L."/>
            <person name="Kruys A."/>
            <person name="Hutchinson M.I."/>
            <person name="Powell A.J."/>
            <person name="Barry K."/>
            <person name="Miller A.N."/>
            <person name="Grigoriev I.V."/>
            <person name="Debuchy R."/>
            <person name="Gladieux P."/>
            <person name="Thoren M.H."/>
            <person name="Johannesson H."/>
        </authorList>
    </citation>
    <scope>NUCLEOTIDE SEQUENCE</scope>
    <source>
        <strain evidence="1">CBS 508.74</strain>
    </source>
</reference>
<comment type="caution">
    <text evidence="1">The sequence shown here is derived from an EMBL/GenBank/DDBJ whole genome shotgun (WGS) entry which is preliminary data.</text>
</comment>